<comment type="caution">
    <text evidence="2">The sequence shown here is derived from an EMBL/GenBank/DDBJ whole genome shotgun (WGS) entry which is preliminary data.</text>
</comment>
<keyword evidence="3" id="KW-1185">Reference proteome</keyword>
<dbReference type="HOGENOM" id="CLU_489913_0_0_11"/>
<feature type="compositionally biased region" description="Acidic residues" evidence="1">
    <location>
        <begin position="445"/>
        <end position="463"/>
    </location>
</feature>
<feature type="region of interest" description="Disordered" evidence="1">
    <location>
        <begin position="422"/>
        <end position="496"/>
    </location>
</feature>
<organism evidence="2 3">
    <name type="scientific">Segniliparus rugosus (strain ATCC BAA-974 / DSM 45345 / CCUG 50838 / CIP 108380 / JCM 13579 / CDC 945)</name>
    <dbReference type="NCBI Taxonomy" id="679197"/>
    <lineage>
        <taxon>Bacteria</taxon>
        <taxon>Bacillati</taxon>
        <taxon>Actinomycetota</taxon>
        <taxon>Actinomycetes</taxon>
        <taxon>Mycobacteriales</taxon>
        <taxon>Segniliparaceae</taxon>
        <taxon>Segniliparus</taxon>
    </lineage>
</organism>
<proteinExistence type="predicted"/>
<dbReference type="RefSeq" id="WP_021030118.1">
    <property type="nucleotide sequence ID" value="NZ_KI391953.1"/>
</dbReference>
<dbReference type="OrthoDB" id="9875213at2"/>
<feature type="region of interest" description="Disordered" evidence="1">
    <location>
        <begin position="265"/>
        <end position="290"/>
    </location>
</feature>
<feature type="region of interest" description="Disordered" evidence="1">
    <location>
        <begin position="313"/>
        <end position="363"/>
    </location>
</feature>
<accession>U1M1K2</accession>
<evidence type="ECO:0000256" key="1">
    <source>
        <dbReference type="SAM" id="MobiDB-lite"/>
    </source>
</evidence>
<gene>
    <name evidence="2" type="ORF">HMPREF9336_04148</name>
</gene>
<protein>
    <submittedName>
        <fullName evidence="2">Uncharacterized protein</fullName>
    </submittedName>
</protein>
<reference evidence="2 3" key="1">
    <citation type="journal article" date="2011" name="Stand. Genomic Sci.">
        <title>High quality draft genome sequence of Segniliparus rugosus CDC 945(T)= (ATCC BAA-974(T)).</title>
        <authorList>
            <person name="Earl A.M."/>
            <person name="Desjardins C.A."/>
            <person name="Fitzgerald M.G."/>
            <person name="Arachchi H.M."/>
            <person name="Zeng Q."/>
            <person name="Mehta T."/>
            <person name="Griggs A."/>
            <person name="Birren B.W."/>
            <person name="Toney N.C."/>
            <person name="Carr J."/>
            <person name="Posey J."/>
            <person name="Butler W.R."/>
        </authorList>
    </citation>
    <scope>NUCLEOTIDE SEQUENCE [LARGE SCALE GENOMIC DNA]</scope>
    <source>
        <strain evidence="3">ATCC BAA-974 / DSM 45345 / CCUG 50838 / CIP 108380 / JCM 13579 / CDC 945</strain>
    </source>
</reference>
<dbReference type="EMBL" id="ACZI02000002">
    <property type="protein sequence ID" value="ERG69257.1"/>
    <property type="molecule type" value="Genomic_DNA"/>
</dbReference>
<dbReference type="STRING" id="679197.HMPREF9336_04148"/>
<dbReference type="Proteomes" id="UP000004816">
    <property type="component" value="Unassembled WGS sequence"/>
</dbReference>
<evidence type="ECO:0000313" key="3">
    <source>
        <dbReference type="Proteomes" id="UP000004816"/>
    </source>
</evidence>
<evidence type="ECO:0000313" key="2">
    <source>
        <dbReference type="EMBL" id="ERG69257.1"/>
    </source>
</evidence>
<sequence length="570" mass="55726">MTAASTGQGASTGKELIQSAVVAQGLQAIDQVRAAAAALNSVGVPLQVSASGAELQRRYDQWGELSLQRLGGASELLNNVRTSLEQARAHADSTAGQLSAAWPDTAGQAAYANYQAAAARANTDFRKVGQFSRALDQYQESVVKMLTDLREQAEGLSSNLLGSLGQYRTTDSIVQAVQQIQSAMNQRPAAPNAQSLVDALRQQLKSQVAVPTEFAATMFQRLLSMIEQQASSSTELLASTLRDVNVDPYKVPEFPITCEPDRPDDCGCEGKEQQDQTAASGESAAAASAADQAGDQAAAAAATAAPAAAGTPAAATAPAAGGGAPSGGGTGGGSSGKGGSSDDSADGGGAGDGASGGDSGGSAPDMGFLGDIAGAIGDTISGLAGAAGQLGSGLAGAAGSGLGAIGDALSGTDFSGFTKDGGTDAAKSADEAADEDASLDGAADLYDDGSADVGADLDGDGIPDSDVALDGSAAAPDGSVSLSPEGSATAPEGAVIAQPGGGGGLYAAGGGGQADPVVVPARQGDHGEFEVESNELQVPIVQEDSAPAPQVCAVPATTPISVAPSAIPSF</sequence>
<feature type="compositionally biased region" description="Basic and acidic residues" evidence="1">
    <location>
        <begin position="265"/>
        <end position="274"/>
    </location>
</feature>
<feature type="compositionally biased region" description="Low complexity" evidence="1">
    <location>
        <begin position="275"/>
        <end position="290"/>
    </location>
</feature>
<dbReference type="AlphaFoldDB" id="U1M1K2"/>
<feature type="compositionally biased region" description="Gly residues" evidence="1">
    <location>
        <begin position="320"/>
        <end position="339"/>
    </location>
</feature>
<feature type="compositionally biased region" description="Gly residues" evidence="1">
    <location>
        <begin position="346"/>
        <end position="360"/>
    </location>
</feature>
<name>U1M1K2_SEGRC</name>